<reference evidence="2 3" key="1">
    <citation type="submission" date="2019-02" db="EMBL/GenBank/DDBJ databases">
        <authorList>
            <consortium name="Pathogen Informatics"/>
        </authorList>
    </citation>
    <scope>NUCLEOTIDE SEQUENCE [LARGE SCALE GENOMIC DNA]</scope>
    <source>
        <strain evidence="2 3">3012STDY7089603</strain>
    </source>
</reference>
<protein>
    <submittedName>
        <fullName evidence="2">Uncharacterized protease yhbU</fullName>
        <ecNumber evidence="2">3.4.-.-</ecNumber>
    </submittedName>
</protein>
<accession>A0A8H2QSE2</accession>
<dbReference type="GO" id="GO:0006508">
    <property type="term" value="P:proteolysis"/>
    <property type="evidence" value="ECO:0007669"/>
    <property type="project" value="UniProtKB-KW"/>
</dbReference>
<dbReference type="PROSITE" id="PS01276">
    <property type="entry name" value="PEPTIDASE_U32"/>
    <property type="match status" value="1"/>
</dbReference>
<dbReference type="EC" id="3.4.-.-" evidence="2"/>
<name>A0A8H2QSE2_9FIRM</name>
<evidence type="ECO:0000313" key="2">
    <source>
        <dbReference type="EMBL" id="VFB16796.1"/>
    </source>
</evidence>
<dbReference type="PANTHER" id="PTHR30217:SF10">
    <property type="entry name" value="23S RRNA 5-HYDROXYCYTIDINE C2501 SYNTHASE"/>
    <property type="match status" value="1"/>
</dbReference>
<dbReference type="InterPro" id="IPR051454">
    <property type="entry name" value="RNA/ubiquinone_mod_enzymes"/>
</dbReference>
<dbReference type="Proteomes" id="UP000377798">
    <property type="component" value="Unassembled WGS sequence"/>
</dbReference>
<feature type="domain" description="Peptidase U32 collagenase" evidence="1">
    <location>
        <begin position="366"/>
        <end position="472"/>
    </location>
</feature>
<organism evidence="2 3">
    <name type="scientific">Urinicoccus massiliensis</name>
    <dbReference type="NCBI Taxonomy" id="1723382"/>
    <lineage>
        <taxon>Bacteria</taxon>
        <taxon>Bacillati</taxon>
        <taxon>Bacillota</taxon>
        <taxon>Tissierellia</taxon>
        <taxon>Tissierellales</taxon>
        <taxon>Peptoniphilaceae</taxon>
        <taxon>Urinicoccus</taxon>
    </lineage>
</organism>
<comment type="caution">
    <text evidence="2">The sequence shown here is derived from an EMBL/GenBank/DDBJ whole genome shotgun (WGS) entry which is preliminary data.</text>
</comment>
<proteinExistence type="predicted"/>
<dbReference type="InterPro" id="IPR020988">
    <property type="entry name" value="Pept_U32_collagenase"/>
</dbReference>
<dbReference type="InterPro" id="IPR001539">
    <property type="entry name" value="Peptidase_U32"/>
</dbReference>
<keyword evidence="3" id="KW-1185">Reference proteome</keyword>
<sequence>MKQVEVLAPAGSMEAFKAALAYGAQAIYLGEKKFSARAHAQNFSLEEVQEVVRLAHLQGTKVHVTLNTLLADQELMEAVETAKKLAKIGVDALIVQDLGLIRMLRSVLPYMDLHGSTQMTIHNVQGAKLCKDLGLTRVVLSRETPFEEIKRIKDLVDIEVEVFVHGALCVCYSGQCTMSSYIGGRSGNRGDCAQPCRKKYQIIRGKELLKSGYLLSPKDLWALDQIPDLVDLGVDSFKIEGRMKKPSYVAYVTEMISKACQGRRDRDLELRARESFNRGFTQGRTFGAFGQDFITQGHGKNKGIYLGQVDAKDPALVHLQEGIKEGDGISYLDQEGFLRGFEVGRDLPPGESKLTFPYPAKKGSAIYRTFNSRLANFQLKDLEKTGLRGRLSLKKGQPASLDLDKPIKVSVQGALVEEAQKRGLDQDRVRSQMGKLGDTPFYWEDLDLDLDPNCFLSIKDLNVLRRDLVEEIFQSYQGEEGRLGKLPPLKMEGPVEGKRTLYIENQEIARGLKRQDLEAMDRIMTRDLDLIEDLQGLNPEVYYVLPPIVDYELGQEEKQRALNLYRQGKIAGVEATSLWPFAYQKDLSLMKIHAGMGTGAFNSQSISMLRDLGASSIDISYEATYKQAQVMARNCGGDLSTLYYGFLTGMIMDHCPNSLVKGCKDSSQCETCFLNGVFALRDEKNMDFPFRRQGKITRIYNSLPLYLDGKKKNYLEEKIGLRIDAQFSSEPISKIIQSLDHRDVDCKKILKASFNGWTYGHYQRGILRKDSL</sequence>
<dbReference type="RefSeq" id="WP_131749465.1">
    <property type="nucleotide sequence ID" value="NZ_CAACYI010000001.1"/>
</dbReference>
<dbReference type="Pfam" id="PF12392">
    <property type="entry name" value="DUF3656"/>
    <property type="match status" value="1"/>
</dbReference>
<gene>
    <name evidence="2" type="primary">yhbU_2</name>
    <name evidence="2" type="ORF">NCTC13150_01365</name>
</gene>
<keyword evidence="2" id="KW-0378">Hydrolase</keyword>
<evidence type="ECO:0000259" key="1">
    <source>
        <dbReference type="Pfam" id="PF12392"/>
    </source>
</evidence>
<dbReference type="Pfam" id="PF01136">
    <property type="entry name" value="Peptidase_U32"/>
    <property type="match status" value="1"/>
</dbReference>
<keyword evidence="2" id="KW-0645">Protease</keyword>
<dbReference type="GO" id="GO:0008233">
    <property type="term" value="F:peptidase activity"/>
    <property type="evidence" value="ECO:0007669"/>
    <property type="project" value="UniProtKB-KW"/>
</dbReference>
<dbReference type="PANTHER" id="PTHR30217">
    <property type="entry name" value="PEPTIDASE U32 FAMILY"/>
    <property type="match status" value="1"/>
</dbReference>
<dbReference type="EMBL" id="CAACYI010000001">
    <property type="protein sequence ID" value="VFB16796.1"/>
    <property type="molecule type" value="Genomic_DNA"/>
</dbReference>
<dbReference type="AlphaFoldDB" id="A0A8H2QSE2"/>
<evidence type="ECO:0000313" key="3">
    <source>
        <dbReference type="Proteomes" id="UP000377798"/>
    </source>
</evidence>